<dbReference type="RefSeq" id="WP_144046527.1">
    <property type="nucleotide sequence ID" value="NZ_CP041614.1"/>
</dbReference>
<proteinExistence type="predicted"/>
<name>A0ABX5X2J4_9GAMM</name>
<gene>
    <name evidence="1" type="ORF">FM037_14135</name>
</gene>
<protein>
    <submittedName>
        <fullName evidence="1">Uncharacterized protein</fullName>
    </submittedName>
</protein>
<dbReference type="Proteomes" id="UP000315947">
    <property type="component" value="Chromosome"/>
</dbReference>
<organism evidence="1 2">
    <name type="scientific">Shewanella psychropiezotolerans</name>
    <dbReference type="NCBI Taxonomy" id="2593655"/>
    <lineage>
        <taxon>Bacteria</taxon>
        <taxon>Pseudomonadati</taxon>
        <taxon>Pseudomonadota</taxon>
        <taxon>Gammaproteobacteria</taxon>
        <taxon>Alteromonadales</taxon>
        <taxon>Shewanellaceae</taxon>
        <taxon>Shewanella</taxon>
    </lineage>
</organism>
<accession>A0ABX5X2J4</accession>
<evidence type="ECO:0000313" key="1">
    <source>
        <dbReference type="EMBL" id="QDO84163.1"/>
    </source>
</evidence>
<evidence type="ECO:0000313" key="2">
    <source>
        <dbReference type="Proteomes" id="UP000315947"/>
    </source>
</evidence>
<dbReference type="EMBL" id="CP041614">
    <property type="protein sequence ID" value="QDO84163.1"/>
    <property type="molecule type" value="Genomic_DNA"/>
</dbReference>
<keyword evidence="2" id="KW-1185">Reference proteome</keyword>
<sequence>MITTYPSALGGMTCSNRTVYIEDPQRDLSGRLALAMRQPLYRNNTLIGSAGMDIQMTEFTQQLMKIS</sequence>
<reference evidence="1 2" key="1">
    <citation type="submission" date="2019-07" db="EMBL/GenBank/DDBJ databases">
        <title>Shewanella sp. YLB-06 whole genomic sequence.</title>
        <authorList>
            <person name="Yu L."/>
        </authorList>
    </citation>
    <scope>NUCLEOTIDE SEQUENCE [LARGE SCALE GENOMIC DNA]</scope>
    <source>
        <strain evidence="1 2">YLB-06</strain>
    </source>
</reference>